<dbReference type="Proteomes" id="UP001243989">
    <property type="component" value="Unassembled WGS sequence"/>
</dbReference>
<dbReference type="GeneID" id="85481353"/>
<organism evidence="2 3">
    <name type="scientific">Colletotrichum phormii</name>
    <dbReference type="NCBI Taxonomy" id="359342"/>
    <lineage>
        <taxon>Eukaryota</taxon>
        <taxon>Fungi</taxon>
        <taxon>Dikarya</taxon>
        <taxon>Ascomycota</taxon>
        <taxon>Pezizomycotina</taxon>
        <taxon>Sordariomycetes</taxon>
        <taxon>Hypocreomycetidae</taxon>
        <taxon>Glomerellales</taxon>
        <taxon>Glomerellaceae</taxon>
        <taxon>Colletotrichum</taxon>
        <taxon>Colletotrichum acutatum species complex</taxon>
    </lineage>
</organism>
<evidence type="ECO:0000256" key="1">
    <source>
        <dbReference type="SAM" id="MobiDB-lite"/>
    </source>
</evidence>
<evidence type="ECO:0000313" key="2">
    <source>
        <dbReference type="EMBL" id="KAK1654955.1"/>
    </source>
</evidence>
<dbReference type="RefSeq" id="XP_060450999.1">
    <property type="nucleotide sequence ID" value="XM_060596491.1"/>
</dbReference>
<proteinExistence type="predicted"/>
<name>A0AAJ0A5H6_9PEZI</name>
<evidence type="ECO:0000313" key="3">
    <source>
        <dbReference type="Proteomes" id="UP001243989"/>
    </source>
</evidence>
<reference evidence="2" key="1">
    <citation type="submission" date="2021-06" db="EMBL/GenBank/DDBJ databases">
        <title>Comparative genomics, transcriptomics and evolutionary studies reveal genomic signatures of adaptation to plant cell wall in hemibiotrophic fungi.</title>
        <authorList>
            <consortium name="DOE Joint Genome Institute"/>
            <person name="Baroncelli R."/>
            <person name="Diaz J.F."/>
            <person name="Benocci T."/>
            <person name="Peng M."/>
            <person name="Battaglia E."/>
            <person name="Haridas S."/>
            <person name="Andreopoulos W."/>
            <person name="Labutti K."/>
            <person name="Pangilinan J."/>
            <person name="Floch G.L."/>
            <person name="Makela M.R."/>
            <person name="Henrissat B."/>
            <person name="Grigoriev I.V."/>
            <person name="Crouch J.A."/>
            <person name="De Vries R.P."/>
            <person name="Sukno S.A."/>
            <person name="Thon M.R."/>
        </authorList>
    </citation>
    <scope>NUCLEOTIDE SEQUENCE</scope>
    <source>
        <strain evidence="2">CBS 102054</strain>
    </source>
</reference>
<keyword evidence="3" id="KW-1185">Reference proteome</keyword>
<comment type="caution">
    <text evidence="2">The sequence shown here is derived from an EMBL/GenBank/DDBJ whole genome shotgun (WGS) entry which is preliminary data.</text>
</comment>
<dbReference type="EMBL" id="JAHMHQ010000002">
    <property type="protein sequence ID" value="KAK1654955.1"/>
    <property type="molecule type" value="Genomic_DNA"/>
</dbReference>
<gene>
    <name evidence="2" type="ORF">BDP81DRAFT_91541</name>
</gene>
<sequence length="189" mass="21286">MGFGIAPRLKQNIGLPADRRGIDSQGEYSDIKQSFFVQARRRITSLFCCRSNDDGREASEKFSANPYTSHDIKGGYRHHQPLATPSNEQSRLNGETIWQLSPGSNIEQSWNRLEKTIDAFIAVTPVDEYQFTPRIVVEPCEIGQERKKARPTVLISCSSHPYGKKMAETLQRSGVLETHSATFSVMVRP</sequence>
<accession>A0AAJ0A5H6</accession>
<dbReference type="AlphaFoldDB" id="A0AAJ0A5H6"/>
<feature type="region of interest" description="Disordered" evidence="1">
    <location>
        <begin position="55"/>
        <end position="89"/>
    </location>
</feature>
<protein>
    <submittedName>
        <fullName evidence="2">Uncharacterized protein</fullName>
    </submittedName>
</protein>